<protein>
    <submittedName>
        <fullName evidence="8">Response regulator transcription factor</fullName>
    </submittedName>
</protein>
<dbReference type="PANTHER" id="PTHR43214:SF24">
    <property type="entry name" value="TRANSCRIPTIONAL REGULATORY PROTEIN NARL-RELATED"/>
    <property type="match status" value="1"/>
</dbReference>
<dbReference type="InterPro" id="IPR039420">
    <property type="entry name" value="WalR-like"/>
</dbReference>
<dbReference type="Pfam" id="PF00072">
    <property type="entry name" value="Response_reg"/>
    <property type="match status" value="1"/>
</dbReference>
<dbReference type="PRINTS" id="PR00038">
    <property type="entry name" value="HTHLUXR"/>
</dbReference>
<keyword evidence="9" id="KW-1185">Reference proteome</keyword>
<keyword evidence="1 5" id="KW-0597">Phosphoprotein</keyword>
<accession>A0ABU5MS65</accession>
<dbReference type="SUPFAM" id="SSF52172">
    <property type="entry name" value="CheY-like"/>
    <property type="match status" value="1"/>
</dbReference>
<dbReference type="InterPro" id="IPR000792">
    <property type="entry name" value="Tscrpt_reg_LuxR_C"/>
</dbReference>
<dbReference type="RefSeq" id="WP_322606842.1">
    <property type="nucleotide sequence ID" value="NZ_JARVCO010000002.1"/>
</dbReference>
<dbReference type="SMART" id="SM00448">
    <property type="entry name" value="REC"/>
    <property type="match status" value="1"/>
</dbReference>
<dbReference type="SMART" id="SM00421">
    <property type="entry name" value="HTH_LUXR"/>
    <property type="match status" value="1"/>
</dbReference>
<dbReference type="InterPro" id="IPR001789">
    <property type="entry name" value="Sig_transdc_resp-reg_receiver"/>
</dbReference>
<reference evidence="8 9" key="1">
    <citation type="journal article" date="2024" name="Appl. Environ. Microbiol.">
        <title>Pontiella agarivorans sp. nov., a novel marine anaerobic bacterium capable of degrading macroalgal polysaccharides and fixing nitrogen.</title>
        <authorList>
            <person name="Liu N."/>
            <person name="Kivenson V."/>
            <person name="Peng X."/>
            <person name="Cui Z."/>
            <person name="Lankiewicz T.S."/>
            <person name="Gosselin K.M."/>
            <person name="English C.J."/>
            <person name="Blair E.M."/>
            <person name="O'Malley M.A."/>
            <person name="Valentine D.L."/>
        </authorList>
    </citation>
    <scope>NUCLEOTIDE SEQUENCE [LARGE SCALE GENOMIC DNA]</scope>
    <source>
        <strain evidence="8 9">NLcol2</strain>
    </source>
</reference>
<sequence length="214" mass="23355">MSTTIQILIIEDNPAFAESLMTMIEISHNMSCSAVYGSAEKCMTALTSTAPPVADLVLLDLHLPGKNGLTLVPMLRKFLPDADILVLTQDDDYLTTLEAIRLGVAGYILKDSSITEIRDAIQDIHDGAGIIDPQLSRMIFNALSSDKLPVKNPLNSGELEVLELLAMGYIKKEIAERLNLSYRSVSKKTERIYKKMQVPNVAAAVAAAIRKGLI</sequence>
<dbReference type="PROSITE" id="PS50043">
    <property type="entry name" value="HTH_LUXR_2"/>
    <property type="match status" value="1"/>
</dbReference>
<evidence type="ECO:0000313" key="9">
    <source>
        <dbReference type="Proteomes" id="UP001290861"/>
    </source>
</evidence>
<feature type="modified residue" description="4-aspartylphosphate" evidence="5">
    <location>
        <position position="60"/>
    </location>
</feature>
<organism evidence="8 9">
    <name type="scientific">Pontiella agarivorans</name>
    <dbReference type="NCBI Taxonomy" id="3038953"/>
    <lineage>
        <taxon>Bacteria</taxon>
        <taxon>Pseudomonadati</taxon>
        <taxon>Kiritimatiellota</taxon>
        <taxon>Kiritimatiellia</taxon>
        <taxon>Kiritimatiellales</taxon>
        <taxon>Pontiellaceae</taxon>
        <taxon>Pontiella</taxon>
    </lineage>
</organism>
<proteinExistence type="predicted"/>
<dbReference type="InterPro" id="IPR016032">
    <property type="entry name" value="Sig_transdc_resp-reg_C-effctor"/>
</dbReference>
<evidence type="ECO:0000313" key="8">
    <source>
        <dbReference type="EMBL" id="MDZ8117036.1"/>
    </source>
</evidence>
<dbReference type="PANTHER" id="PTHR43214">
    <property type="entry name" value="TWO-COMPONENT RESPONSE REGULATOR"/>
    <property type="match status" value="1"/>
</dbReference>
<keyword evidence="2" id="KW-0805">Transcription regulation</keyword>
<dbReference type="InterPro" id="IPR011006">
    <property type="entry name" value="CheY-like_superfamily"/>
</dbReference>
<feature type="domain" description="Response regulatory" evidence="7">
    <location>
        <begin position="6"/>
        <end position="125"/>
    </location>
</feature>
<evidence type="ECO:0000259" key="7">
    <source>
        <dbReference type="PROSITE" id="PS50110"/>
    </source>
</evidence>
<dbReference type="EMBL" id="JARVCO010000002">
    <property type="protein sequence ID" value="MDZ8117036.1"/>
    <property type="molecule type" value="Genomic_DNA"/>
</dbReference>
<dbReference type="Gene3D" id="3.40.50.2300">
    <property type="match status" value="1"/>
</dbReference>
<gene>
    <name evidence="8" type="ORF">P9H32_00225</name>
</gene>
<evidence type="ECO:0000259" key="6">
    <source>
        <dbReference type="PROSITE" id="PS50043"/>
    </source>
</evidence>
<evidence type="ECO:0000256" key="1">
    <source>
        <dbReference type="ARBA" id="ARBA00022553"/>
    </source>
</evidence>
<keyword evidence="4" id="KW-0804">Transcription</keyword>
<evidence type="ECO:0000256" key="2">
    <source>
        <dbReference type="ARBA" id="ARBA00023015"/>
    </source>
</evidence>
<evidence type="ECO:0000256" key="3">
    <source>
        <dbReference type="ARBA" id="ARBA00023125"/>
    </source>
</evidence>
<dbReference type="CDD" id="cd17535">
    <property type="entry name" value="REC_NarL-like"/>
    <property type="match status" value="1"/>
</dbReference>
<name>A0ABU5MS65_9BACT</name>
<dbReference type="SUPFAM" id="SSF46894">
    <property type="entry name" value="C-terminal effector domain of the bipartite response regulators"/>
    <property type="match status" value="1"/>
</dbReference>
<comment type="caution">
    <text evidence="8">The sequence shown here is derived from an EMBL/GenBank/DDBJ whole genome shotgun (WGS) entry which is preliminary data.</text>
</comment>
<dbReference type="PROSITE" id="PS50110">
    <property type="entry name" value="RESPONSE_REGULATORY"/>
    <property type="match status" value="1"/>
</dbReference>
<keyword evidence="3" id="KW-0238">DNA-binding</keyword>
<evidence type="ECO:0000256" key="4">
    <source>
        <dbReference type="ARBA" id="ARBA00023163"/>
    </source>
</evidence>
<dbReference type="InterPro" id="IPR058245">
    <property type="entry name" value="NreC/VraR/RcsB-like_REC"/>
</dbReference>
<dbReference type="Pfam" id="PF00196">
    <property type="entry name" value="GerE"/>
    <property type="match status" value="1"/>
</dbReference>
<dbReference type="Proteomes" id="UP001290861">
    <property type="component" value="Unassembled WGS sequence"/>
</dbReference>
<evidence type="ECO:0000256" key="5">
    <source>
        <dbReference type="PROSITE-ProRule" id="PRU00169"/>
    </source>
</evidence>
<feature type="domain" description="HTH luxR-type" evidence="6">
    <location>
        <begin position="150"/>
        <end position="212"/>
    </location>
</feature>